<proteinExistence type="predicted"/>
<protein>
    <recommendedName>
        <fullName evidence="5">Lipoprotein</fullName>
    </recommendedName>
</protein>
<dbReference type="AlphaFoldDB" id="A0A942UZ73"/>
<dbReference type="PROSITE" id="PS51257">
    <property type="entry name" value="PROKAR_LIPOPROTEIN"/>
    <property type="match status" value="1"/>
</dbReference>
<accession>A0A942UZ73</accession>
<comment type="caution">
    <text evidence="3">The sequence shown here is derived from an EMBL/GenBank/DDBJ whole genome shotgun (WGS) entry which is preliminary data.</text>
</comment>
<feature type="region of interest" description="Disordered" evidence="1">
    <location>
        <begin position="22"/>
        <end position="60"/>
    </location>
</feature>
<feature type="signal peptide" evidence="2">
    <location>
        <begin position="1"/>
        <end position="18"/>
    </location>
</feature>
<evidence type="ECO:0000313" key="3">
    <source>
        <dbReference type="EMBL" id="MBS4539509.1"/>
    </source>
</evidence>
<dbReference type="RefSeq" id="WP_203367433.1">
    <property type="nucleotide sequence ID" value="NZ_WSFT01000051.1"/>
</dbReference>
<name>A0A942UZ73_9FIRM</name>
<keyword evidence="4" id="KW-1185">Reference proteome</keyword>
<dbReference type="EMBL" id="WSFT01000051">
    <property type="protein sequence ID" value="MBS4539509.1"/>
    <property type="molecule type" value="Genomic_DNA"/>
</dbReference>
<gene>
    <name evidence="3" type="ORF">GOQ27_13620</name>
</gene>
<sequence>MKFKALLLSIVLAVALLAGCGADDTKETSEPQTEETNEEATNEEENNEEETDATTTASIVDDEDAFKEAISADGTWIIATLDDLSFDEELVLEGEFYDKDDESSDLYRKIGLYEQDEERNVTARYSLTAPKLTIKSPNAKIQSGTFVGDIYVEAEGFKLVDTKVEGNVYFASEEYKESFEQDEKSEVTGEVAVQE</sequence>
<feature type="chain" id="PRO_5038449805" description="Lipoprotein" evidence="2">
    <location>
        <begin position="19"/>
        <end position="195"/>
    </location>
</feature>
<evidence type="ECO:0000256" key="1">
    <source>
        <dbReference type="SAM" id="MobiDB-lite"/>
    </source>
</evidence>
<evidence type="ECO:0000256" key="2">
    <source>
        <dbReference type="SAM" id="SignalP"/>
    </source>
</evidence>
<evidence type="ECO:0000313" key="4">
    <source>
        <dbReference type="Proteomes" id="UP000724672"/>
    </source>
</evidence>
<dbReference type="Proteomes" id="UP000724672">
    <property type="component" value="Unassembled WGS sequence"/>
</dbReference>
<feature type="compositionally biased region" description="Acidic residues" evidence="1">
    <location>
        <begin position="32"/>
        <end position="52"/>
    </location>
</feature>
<reference evidence="3" key="1">
    <citation type="submission" date="2019-12" db="EMBL/GenBank/DDBJ databases">
        <title>Clostridiaceae gen. nov. sp. nov., isolated from sediment in Xinjiang, China.</title>
        <authorList>
            <person name="Zhang R."/>
        </authorList>
    </citation>
    <scope>NUCLEOTIDE SEQUENCE</scope>
    <source>
        <strain evidence="3">D2Q-11</strain>
    </source>
</reference>
<keyword evidence="2" id="KW-0732">Signal</keyword>
<organism evidence="3 4">
    <name type="scientific">Anaeromonas frigoriresistens</name>
    <dbReference type="NCBI Taxonomy" id="2683708"/>
    <lineage>
        <taxon>Bacteria</taxon>
        <taxon>Bacillati</taxon>
        <taxon>Bacillota</taxon>
        <taxon>Tissierellia</taxon>
        <taxon>Tissierellales</taxon>
        <taxon>Thermohalobacteraceae</taxon>
        <taxon>Anaeromonas</taxon>
    </lineage>
</organism>
<evidence type="ECO:0008006" key="5">
    <source>
        <dbReference type="Google" id="ProtNLM"/>
    </source>
</evidence>